<dbReference type="GO" id="GO:0004523">
    <property type="term" value="F:RNA-DNA hybrid ribonuclease activity"/>
    <property type="evidence" value="ECO:0007669"/>
    <property type="project" value="InterPro"/>
</dbReference>
<reference evidence="2" key="2">
    <citation type="submission" date="2023-02" db="EMBL/GenBank/DDBJ databases">
        <authorList>
            <person name="Swenson N.G."/>
            <person name="Wegrzyn J.L."/>
            <person name="Mcevoy S.L."/>
        </authorList>
    </citation>
    <scope>NUCLEOTIDE SEQUENCE</scope>
    <source>
        <strain evidence="2">91603</strain>
        <tissue evidence="2">Leaf</tissue>
    </source>
</reference>
<protein>
    <recommendedName>
        <fullName evidence="1">RNase H type-1 domain-containing protein</fullName>
    </recommendedName>
</protein>
<name>A0AAD5P1X9_ACENE</name>
<accession>A0AAD5P1X9</accession>
<reference evidence="2" key="1">
    <citation type="journal article" date="2022" name="Plant J.">
        <title>Strategies of tolerance reflected in two North American maple genomes.</title>
        <authorList>
            <person name="McEvoy S.L."/>
            <person name="Sezen U.U."/>
            <person name="Trouern-Trend A."/>
            <person name="McMahon S.M."/>
            <person name="Schaberg P.G."/>
            <person name="Yang J."/>
            <person name="Wegrzyn J.L."/>
            <person name="Swenson N.G."/>
        </authorList>
    </citation>
    <scope>NUCLEOTIDE SEQUENCE</scope>
    <source>
        <strain evidence="2">91603</strain>
    </source>
</reference>
<evidence type="ECO:0000313" key="2">
    <source>
        <dbReference type="EMBL" id="KAI9195223.1"/>
    </source>
</evidence>
<dbReference type="Proteomes" id="UP001064489">
    <property type="component" value="Chromosome 1"/>
</dbReference>
<keyword evidence="3" id="KW-1185">Reference proteome</keyword>
<evidence type="ECO:0000259" key="1">
    <source>
        <dbReference type="Pfam" id="PF13456"/>
    </source>
</evidence>
<comment type="caution">
    <text evidence="2">The sequence shown here is derived from an EMBL/GenBank/DDBJ whole genome shotgun (WGS) entry which is preliminary data.</text>
</comment>
<dbReference type="PANTHER" id="PTHR47074:SF48">
    <property type="entry name" value="POLYNUCLEOTIDYL TRANSFERASE, RIBONUCLEASE H-LIKE SUPERFAMILY PROTEIN"/>
    <property type="match status" value="1"/>
</dbReference>
<proteinExistence type="predicted"/>
<feature type="domain" description="RNase H type-1" evidence="1">
    <location>
        <begin position="2"/>
        <end position="78"/>
    </location>
</feature>
<dbReference type="InterPro" id="IPR052929">
    <property type="entry name" value="RNase_H-like_EbsB-rel"/>
</dbReference>
<dbReference type="EMBL" id="JAJSOW010000003">
    <property type="protein sequence ID" value="KAI9195223.1"/>
    <property type="molecule type" value="Genomic_DNA"/>
</dbReference>
<dbReference type="PANTHER" id="PTHR47074">
    <property type="entry name" value="BNAC02G40300D PROTEIN"/>
    <property type="match status" value="1"/>
</dbReference>
<organism evidence="2 3">
    <name type="scientific">Acer negundo</name>
    <name type="common">Box elder</name>
    <dbReference type="NCBI Taxonomy" id="4023"/>
    <lineage>
        <taxon>Eukaryota</taxon>
        <taxon>Viridiplantae</taxon>
        <taxon>Streptophyta</taxon>
        <taxon>Embryophyta</taxon>
        <taxon>Tracheophyta</taxon>
        <taxon>Spermatophyta</taxon>
        <taxon>Magnoliopsida</taxon>
        <taxon>eudicotyledons</taxon>
        <taxon>Gunneridae</taxon>
        <taxon>Pentapetalae</taxon>
        <taxon>rosids</taxon>
        <taxon>malvids</taxon>
        <taxon>Sapindales</taxon>
        <taxon>Sapindaceae</taxon>
        <taxon>Hippocastanoideae</taxon>
        <taxon>Acereae</taxon>
        <taxon>Acer</taxon>
    </lineage>
</organism>
<dbReference type="GO" id="GO:0003676">
    <property type="term" value="F:nucleic acid binding"/>
    <property type="evidence" value="ECO:0007669"/>
    <property type="project" value="InterPro"/>
</dbReference>
<sequence>MAIFKGILFSKDCGLAPYVLESNKAEAIARVLNNKFRNARYGTIISDIANLRSRSIDLSFCAIPCSANRVARKLAKHALDISKDSYWMEDFPFCIRGLVESDRIS</sequence>
<gene>
    <name evidence="2" type="ORF">LWI28_012866</name>
</gene>
<dbReference type="InterPro" id="IPR002156">
    <property type="entry name" value="RNaseH_domain"/>
</dbReference>
<dbReference type="AlphaFoldDB" id="A0AAD5P1X9"/>
<dbReference type="Pfam" id="PF13456">
    <property type="entry name" value="RVT_3"/>
    <property type="match status" value="1"/>
</dbReference>
<evidence type="ECO:0000313" key="3">
    <source>
        <dbReference type="Proteomes" id="UP001064489"/>
    </source>
</evidence>